<proteinExistence type="predicted"/>
<protein>
    <submittedName>
        <fullName evidence="1">Uncharacterized protein</fullName>
    </submittedName>
</protein>
<sequence>MEEASNTTIIIIGNLDFALGGNVKVPVNDKDMLHKENANPVFEKQYKFQKVVYPSSWINFLRESK</sequence>
<keyword evidence="2" id="KW-1185">Reference proteome</keyword>
<evidence type="ECO:0000313" key="1">
    <source>
        <dbReference type="EMBL" id="MBD8487736.1"/>
    </source>
</evidence>
<reference evidence="1 2" key="1">
    <citation type="submission" date="2020-09" db="EMBL/GenBank/DDBJ databases">
        <title>Echinicola sp. CAU 1574 isolated from sand of Sido Beach.</title>
        <authorList>
            <person name="Kim W."/>
        </authorList>
    </citation>
    <scope>NUCLEOTIDE SEQUENCE [LARGE SCALE GENOMIC DNA]</scope>
    <source>
        <strain evidence="1 2">CAU 1574</strain>
    </source>
</reference>
<gene>
    <name evidence="1" type="ORF">IFO69_03140</name>
</gene>
<accession>A0ABR9AG55</accession>
<dbReference type="EMBL" id="JACYTQ010000001">
    <property type="protein sequence ID" value="MBD8487736.1"/>
    <property type="molecule type" value="Genomic_DNA"/>
</dbReference>
<name>A0ABR9AG55_9BACT</name>
<dbReference type="RefSeq" id="WP_192008158.1">
    <property type="nucleotide sequence ID" value="NZ_JACYTQ010000001.1"/>
</dbReference>
<comment type="caution">
    <text evidence="1">The sequence shown here is derived from an EMBL/GenBank/DDBJ whole genome shotgun (WGS) entry which is preliminary data.</text>
</comment>
<dbReference type="Proteomes" id="UP000647133">
    <property type="component" value="Unassembled WGS sequence"/>
</dbReference>
<organism evidence="1 2">
    <name type="scientific">Echinicola arenosa</name>
    <dbReference type="NCBI Taxonomy" id="2774144"/>
    <lineage>
        <taxon>Bacteria</taxon>
        <taxon>Pseudomonadati</taxon>
        <taxon>Bacteroidota</taxon>
        <taxon>Cytophagia</taxon>
        <taxon>Cytophagales</taxon>
        <taxon>Cyclobacteriaceae</taxon>
        <taxon>Echinicola</taxon>
    </lineage>
</organism>
<evidence type="ECO:0000313" key="2">
    <source>
        <dbReference type="Proteomes" id="UP000647133"/>
    </source>
</evidence>